<dbReference type="GO" id="GO:0003700">
    <property type="term" value="F:DNA-binding transcription factor activity"/>
    <property type="evidence" value="ECO:0007669"/>
    <property type="project" value="InterPro"/>
</dbReference>
<comment type="caution">
    <text evidence="3">The sequence shown here is derived from an EMBL/GenBank/DDBJ whole genome shotgun (WGS) entry which is preliminary data.</text>
</comment>
<dbReference type="SUPFAM" id="SSF46955">
    <property type="entry name" value="Putative DNA-binding domain"/>
    <property type="match status" value="1"/>
</dbReference>
<dbReference type="InterPro" id="IPR009061">
    <property type="entry name" value="DNA-bd_dom_put_sf"/>
</dbReference>
<sequence length="104" mass="12077">MSEPLPTTYKIGQAAKAVGVEPHVLRFWETEFPQLVPCRKPSGQRYYTQEHIDLLNRIKKLLYEDKLTIEGARRRLQDHSSLSALLQEIQTELQDLKSLLQEDS</sequence>
<accession>A0A194AHA4</accession>
<dbReference type="GO" id="GO:0003677">
    <property type="term" value="F:DNA binding"/>
    <property type="evidence" value="ECO:0007669"/>
    <property type="project" value="UniProtKB-KW"/>
</dbReference>
<name>A0A194AHA4_9BACT</name>
<evidence type="ECO:0000256" key="1">
    <source>
        <dbReference type="ARBA" id="ARBA00023125"/>
    </source>
</evidence>
<keyword evidence="1" id="KW-0238">DNA-binding</keyword>
<feature type="domain" description="HTH merR-type" evidence="2">
    <location>
        <begin position="8"/>
        <end position="78"/>
    </location>
</feature>
<dbReference type="RefSeq" id="WP_069858238.1">
    <property type="nucleotide sequence ID" value="NZ_BDFE01000015.1"/>
</dbReference>
<dbReference type="CDD" id="cd04765">
    <property type="entry name" value="HTH_MlrA-like_sg2"/>
    <property type="match status" value="1"/>
</dbReference>
<dbReference type="Gene3D" id="1.10.1660.10">
    <property type="match status" value="1"/>
</dbReference>
<reference evidence="4" key="1">
    <citation type="submission" date="2016-06" db="EMBL/GenBank/DDBJ databases">
        <title>Draft genome sequence of Desulfoplanes formicivorans strain Pf12B.</title>
        <authorList>
            <person name="Watanabe M."/>
            <person name="Kojima H."/>
            <person name="Fukui M."/>
        </authorList>
    </citation>
    <scope>NUCLEOTIDE SEQUENCE [LARGE SCALE GENOMIC DNA]</scope>
    <source>
        <strain evidence="4">Pf12B</strain>
    </source>
</reference>
<dbReference type="OrthoDB" id="9810140at2"/>
<dbReference type="PANTHER" id="PTHR30204">
    <property type="entry name" value="REDOX-CYCLING DRUG-SENSING TRANSCRIPTIONAL ACTIVATOR SOXR"/>
    <property type="match status" value="1"/>
</dbReference>
<proteinExistence type="predicted"/>
<gene>
    <name evidence="3" type="ORF">DPF_1309</name>
</gene>
<dbReference type="PROSITE" id="PS50937">
    <property type="entry name" value="HTH_MERR_2"/>
    <property type="match status" value="1"/>
</dbReference>
<dbReference type="SMART" id="SM00422">
    <property type="entry name" value="HTH_MERR"/>
    <property type="match status" value="1"/>
</dbReference>
<evidence type="ECO:0000259" key="2">
    <source>
        <dbReference type="PROSITE" id="PS50937"/>
    </source>
</evidence>
<dbReference type="InterPro" id="IPR047057">
    <property type="entry name" value="MerR_fam"/>
</dbReference>
<evidence type="ECO:0000313" key="4">
    <source>
        <dbReference type="Proteomes" id="UP000095200"/>
    </source>
</evidence>
<keyword evidence="4" id="KW-1185">Reference proteome</keyword>
<dbReference type="Pfam" id="PF13411">
    <property type="entry name" value="MerR_1"/>
    <property type="match status" value="1"/>
</dbReference>
<dbReference type="InterPro" id="IPR000551">
    <property type="entry name" value="MerR-type_HTH_dom"/>
</dbReference>
<dbReference type="AlphaFoldDB" id="A0A194AHA4"/>
<dbReference type="PANTHER" id="PTHR30204:SF15">
    <property type="entry name" value="BLL5018 PROTEIN"/>
    <property type="match status" value="1"/>
</dbReference>
<dbReference type="Proteomes" id="UP000095200">
    <property type="component" value="Unassembled WGS sequence"/>
</dbReference>
<dbReference type="EMBL" id="BDFE01000015">
    <property type="protein sequence ID" value="GAU08595.1"/>
    <property type="molecule type" value="Genomic_DNA"/>
</dbReference>
<dbReference type="STRING" id="1592317.DPF_1309"/>
<protein>
    <submittedName>
        <fullName evidence="3">MerR family transcriptional regulator</fullName>
    </submittedName>
</protein>
<evidence type="ECO:0000313" key="3">
    <source>
        <dbReference type="EMBL" id="GAU08595.1"/>
    </source>
</evidence>
<organism evidence="3 4">
    <name type="scientific">Desulfoplanes formicivorans</name>
    <dbReference type="NCBI Taxonomy" id="1592317"/>
    <lineage>
        <taxon>Bacteria</taxon>
        <taxon>Pseudomonadati</taxon>
        <taxon>Thermodesulfobacteriota</taxon>
        <taxon>Desulfovibrionia</taxon>
        <taxon>Desulfovibrionales</taxon>
        <taxon>Desulfoplanaceae</taxon>
        <taxon>Desulfoplanes</taxon>
    </lineage>
</organism>